<dbReference type="InterPro" id="IPR036259">
    <property type="entry name" value="MFS_trans_sf"/>
</dbReference>
<dbReference type="AlphaFoldDB" id="A0A9W6VVR3"/>
<gene>
    <name evidence="10" type="ORF">Airi02_000020</name>
</gene>
<evidence type="ECO:0000256" key="4">
    <source>
        <dbReference type="ARBA" id="ARBA00022692"/>
    </source>
</evidence>
<evidence type="ECO:0000313" key="11">
    <source>
        <dbReference type="Proteomes" id="UP001165074"/>
    </source>
</evidence>
<sequence>MSRRPLIFLLASNTISITGNVFTMLAVPWFVLETTGSTTRTGLAAFASMLPVIISATFAGTLVDRLGLRRSSVLSDLMSGLIVAAIPTLFLTTGLSYGLMLALLFVRWLLATPGDTAREAMIPDLAERGRVSMERATAAYDSVYRSAQMAGAALGGVLIAWLGPTALLFVDGATFLSSALLVHFGVPQFVHETSEPGVGRYLHGLKEGMSFLWHDRLQRWAVAMILVSNLLDIGLSQVLLPTYARDVLHDSRAFGLLLGAVGAGSVVGSIIYGAVGARLPRRMTFAVCFLIGAIPRPLVLAVGAPFWIAVVITFVAGLAAGAINPLLGVMQFERIPARLRARVLGAITAGAYAGMPLGGLLAGSLADIIDLKATLLLFTLIYLLASMPPFLSRAWQEFDRAKPSSGAAPKQDADDQREEIEHK</sequence>
<dbReference type="Gene3D" id="1.20.1250.20">
    <property type="entry name" value="MFS general substrate transporter like domains"/>
    <property type="match status" value="1"/>
</dbReference>
<dbReference type="EMBL" id="BSTK01000001">
    <property type="protein sequence ID" value="GLY82070.1"/>
    <property type="molecule type" value="Genomic_DNA"/>
</dbReference>
<name>A0A9W6VVR3_9ACTN</name>
<comment type="subcellular location">
    <subcellularLocation>
        <location evidence="1">Cell inner membrane</location>
        <topology evidence="1">Multi-pass membrane protein</topology>
    </subcellularLocation>
</comment>
<feature type="transmembrane region" description="Helical" evidence="8">
    <location>
        <begin position="149"/>
        <end position="170"/>
    </location>
</feature>
<keyword evidence="5 8" id="KW-1133">Transmembrane helix</keyword>
<dbReference type="Pfam" id="PF05977">
    <property type="entry name" value="MFS_3"/>
    <property type="match status" value="1"/>
</dbReference>
<protein>
    <submittedName>
        <fullName evidence="10">MFS transporter</fullName>
    </submittedName>
</protein>
<evidence type="ECO:0000256" key="8">
    <source>
        <dbReference type="SAM" id="Phobius"/>
    </source>
</evidence>
<feature type="transmembrane region" description="Helical" evidence="8">
    <location>
        <begin position="80"/>
        <end position="106"/>
    </location>
</feature>
<dbReference type="SUPFAM" id="SSF103473">
    <property type="entry name" value="MFS general substrate transporter"/>
    <property type="match status" value="1"/>
</dbReference>
<evidence type="ECO:0000256" key="6">
    <source>
        <dbReference type="ARBA" id="ARBA00023136"/>
    </source>
</evidence>
<keyword evidence="11" id="KW-1185">Reference proteome</keyword>
<keyword evidence="3" id="KW-1003">Cell membrane</keyword>
<dbReference type="InterPro" id="IPR020846">
    <property type="entry name" value="MFS_dom"/>
</dbReference>
<keyword evidence="2" id="KW-0813">Transport</keyword>
<feature type="compositionally biased region" description="Basic and acidic residues" evidence="7">
    <location>
        <begin position="411"/>
        <end position="423"/>
    </location>
</feature>
<keyword evidence="4 8" id="KW-0812">Transmembrane</keyword>
<feature type="transmembrane region" description="Helical" evidence="8">
    <location>
        <begin position="282"/>
        <end position="300"/>
    </location>
</feature>
<feature type="transmembrane region" description="Helical" evidence="8">
    <location>
        <begin position="306"/>
        <end position="327"/>
    </location>
</feature>
<reference evidence="10" key="1">
    <citation type="submission" date="2023-03" db="EMBL/GenBank/DDBJ databases">
        <title>Actinoallomurus iriomotensis NBRC 103684.</title>
        <authorList>
            <person name="Ichikawa N."/>
            <person name="Sato H."/>
            <person name="Tonouchi N."/>
        </authorList>
    </citation>
    <scope>NUCLEOTIDE SEQUENCE</scope>
    <source>
        <strain evidence="10">NBRC 103684</strain>
    </source>
</reference>
<feature type="transmembrane region" description="Helical" evidence="8">
    <location>
        <begin position="373"/>
        <end position="392"/>
    </location>
</feature>
<evidence type="ECO:0000256" key="3">
    <source>
        <dbReference type="ARBA" id="ARBA00022475"/>
    </source>
</evidence>
<organism evidence="10 11">
    <name type="scientific">Actinoallomurus iriomotensis</name>
    <dbReference type="NCBI Taxonomy" id="478107"/>
    <lineage>
        <taxon>Bacteria</taxon>
        <taxon>Bacillati</taxon>
        <taxon>Actinomycetota</taxon>
        <taxon>Actinomycetes</taxon>
        <taxon>Streptosporangiales</taxon>
        <taxon>Thermomonosporaceae</taxon>
        <taxon>Actinoallomurus</taxon>
    </lineage>
</organism>
<evidence type="ECO:0000256" key="2">
    <source>
        <dbReference type="ARBA" id="ARBA00022448"/>
    </source>
</evidence>
<dbReference type="Proteomes" id="UP001165074">
    <property type="component" value="Unassembled WGS sequence"/>
</dbReference>
<feature type="transmembrane region" description="Helical" evidence="8">
    <location>
        <begin position="252"/>
        <end position="275"/>
    </location>
</feature>
<feature type="transmembrane region" description="Helical" evidence="8">
    <location>
        <begin position="7"/>
        <end position="31"/>
    </location>
</feature>
<evidence type="ECO:0000313" key="10">
    <source>
        <dbReference type="EMBL" id="GLY82070.1"/>
    </source>
</evidence>
<feature type="region of interest" description="Disordered" evidence="7">
    <location>
        <begin position="402"/>
        <end position="423"/>
    </location>
</feature>
<dbReference type="GO" id="GO:0022857">
    <property type="term" value="F:transmembrane transporter activity"/>
    <property type="evidence" value="ECO:0007669"/>
    <property type="project" value="InterPro"/>
</dbReference>
<evidence type="ECO:0000256" key="1">
    <source>
        <dbReference type="ARBA" id="ARBA00004429"/>
    </source>
</evidence>
<feature type="transmembrane region" description="Helical" evidence="8">
    <location>
        <begin position="43"/>
        <end position="68"/>
    </location>
</feature>
<dbReference type="PROSITE" id="PS50850">
    <property type="entry name" value="MFS"/>
    <property type="match status" value="1"/>
</dbReference>
<accession>A0A9W6VVR3</accession>
<dbReference type="PANTHER" id="PTHR23513:SF9">
    <property type="entry name" value="ENTEROBACTIN EXPORTER ENTS"/>
    <property type="match status" value="1"/>
</dbReference>
<proteinExistence type="predicted"/>
<feature type="transmembrane region" description="Helical" evidence="8">
    <location>
        <begin position="220"/>
        <end position="240"/>
    </location>
</feature>
<feature type="transmembrane region" description="Helical" evidence="8">
    <location>
        <begin position="339"/>
        <end position="361"/>
    </location>
</feature>
<dbReference type="InterPro" id="IPR010290">
    <property type="entry name" value="TM_effector"/>
</dbReference>
<dbReference type="CDD" id="cd06173">
    <property type="entry name" value="MFS_MefA_like"/>
    <property type="match status" value="1"/>
</dbReference>
<feature type="domain" description="Major facilitator superfamily (MFS) profile" evidence="9">
    <location>
        <begin position="218"/>
        <end position="423"/>
    </location>
</feature>
<dbReference type="GO" id="GO:0005886">
    <property type="term" value="C:plasma membrane"/>
    <property type="evidence" value="ECO:0007669"/>
    <property type="project" value="UniProtKB-SubCell"/>
</dbReference>
<evidence type="ECO:0000256" key="5">
    <source>
        <dbReference type="ARBA" id="ARBA00022989"/>
    </source>
</evidence>
<evidence type="ECO:0000256" key="7">
    <source>
        <dbReference type="SAM" id="MobiDB-lite"/>
    </source>
</evidence>
<keyword evidence="6 8" id="KW-0472">Membrane</keyword>
<comment type="caution">
    <text evidence="10">The sequence shown here is derived from an EMBL/GenBank/DDBJ whole genome shotgun (WGS) entry which is preliminary data.</text>
</comment>
<dbReference type="PANTHER" id="PTHR23513">
    <property type="entry name" value="INTEGRAL MEMBRANE EFFLUX PROTEIN-RELATED"/>
    <property type="match status" value="1"/>
</dbReference>
<evidence type="ECO:0000259" key="9">
    <source>
        <dbReference type="PROSITE" id="PS50850"/>
    </source>
</evidence>